<accession>A0A6J4TJT2</accession>
<evidence type="ECO:0000259" key="1">
    <source>
        <dbReference type="Pfam" id="PF00561"/>
    </source>
</evidence>
<gene>
    <name evidence="2" type="ORF">AVDCRST_MAG62-1324</name>
</gene>
<dbReference type="Gene3D" id="3.40.50.1820">
    <property type="entry name" value="alpha/beta hydrolase"/>
    <property type="match status" value="1"/>
</dbReference>
<dbReference type="PANTHER" id="PTHR12277">
    <property type="entry name" value="ALPHA/BETA HYDROLASE DOMAIN-CONTAINING PROTEIN"/>
    <property type="match status" value="1"/>
</dbReference>
<dbReference type="InterPro" id="IPR000073">
    <property type="entry name" value="AB_hydrolase_1"/>
</dbReference>
<dbReference type="SUPFAM" id="SSF53474">
    <property type="entry name" value="alpha/beta-Hydrolases"/>
    <property type="match status" value="1"/>
</dbReference>
<dbReference type="EMBL" id="CADCWB010000161">
    <property type="protein sequence ID" value="CAA9524406.1"/>
    <property type="molecule type" value="Genomic_DNA"/>
</dbReference>
<feature type="domain" description="AB hydrolase-1" evidence="1">
    <location>
        <begin position="55"/>
        <end position="162"/>
    </location>
</feature>
<dbReference type="Pfam" id="PF00561">
    <property type="entry name" value="Abhydrolase_1"/>
    <property type="match status" value="1"/>
</dbReference>
<sequence>MYVAQTRLVFPAWLAQLGRPELPPSAARLEVTTADGVRLAGVRVPPSGTPAGDRLILLGFPGNAWNAEAMAVTLHRLAPNREVIVFHYRGYRPSGGRTSAKAILSDALTIFDHVERELGNPPIIAVGVSIGSPVAAYLARERSLAGLVLVTPFDSLVELARDHYPWLPVRMLLRHRMPTVDFIRGRHTPTALIVAADDTIVPAARSEPLRRTIPNLVFDRTISGAGHNDLYDRPAFRDAIREALDRIAQQHPSGYPAML</sequence>
<name>A0A6J4TJT2_9SPHN</name>
<proteinExistence type="predicted"/>
<reference evidence="2" key="1">
    <citation type="submission" date="2020-02" db="EMBL/GenBank/DDBJ databases">
        <authorList>
            <person name="Meier V. D."/>
        </authorList>
    </citation>
    <scope>NUCLEOTIDE SEQUENCE</scope>
    <source>
        <strain evidence="2">AVDCRST_MAG62</strain>
    </source>
</reference>
<dbReference type="InterPro" id="IPR029058">
    <property type="entry name" value="AB_hydrolase_fold"/>
</dbReference>
<dbReference type="AlphaFoldDB" id="A0A6J4TJT2"/>
<protein>
    <recommendedName>
        <fullName evidence="1">AB hydrolase-1 domain-containing protein</fullName>
    </recommendedName>
</protein>
<organism evidence="2">
    <name type="scientific">uncultured Sphingomonas sp</name>
    <dbReference type="NCBI Taxonomy" id="158754"/>
    <lineage>
        <taxon>Bacteria</taxon>
        <taxon>Pseudomonadati</taxon>
        <taxon>Pseudomonadota</taxon>
        <taxon>Alphaproteobacteria</taxon>
        <taxon>Sphingomonadales</taxon>
        <taxon>Sphingomonadaceae</taxon>
        <taxon>Sphingomonas</taxon>
        <taxon>environmental samples</taxon>
    </lineage>
</organism>
<evidence type="ECO:0000313" key="2">
    <source>
        <dbReference type="EMBL" id="CAA9524406.1"/>
    </source>
</evidence>